<protein>
    <recommendedName>
        <fullName evidence="6">LPS-assembly lipoprotein LptE</fullName>
    </recommendedName>
</protein>
<dbReference type="GO" id="GO:0001530">
    <property type="term" value="F:lipopolysaccharide binding"/>
    <property type="evidence" value="ECO:0007669"/>
    <property type="project" value="TreeGrafter"/>
</dbReference>
<feature type="non-terminal residue" evidence="5">
    <location>
        <position position="1"/>
    </location>
</feature>
<keyword evidence="3" id="KW-0998">Cell outer membrane</keyword>
<dbReference type="PANTHER" id="PTHR38098">
    <property type="entry name" value="LPS-ASSEMBLY LIPOPROTEIN LPTE"/>
    <property type="match status" value="1"/>
</dbReference>
<keyword evidence="2 4" id="KW-0472">Membrane</keyword>
<accession>A0A381SXI2</accession>
<dbReference type="AlphaFoldDB" id="A0A381SXI2"/>
<dbReference type="GO" id="GO:1990351">
    <property type="term" value="C:transporter complex"/>
    <property type="evidence" value="ECO:0007669"/>
    <property type="project" value="TreeGrafter"/>
</dbReference>
<proteinExistence type="inferred from homology"/>
<dbReference type="PANTHER" id="PTHR38098:SF1">
    <property type="entry name" value="LPS-ASSEMBLY LIPOPROTEIN LPTE"/>
    <property type="match status" value="1"/>
</dbReference>
<dbReference type="EMBL" id="UINC01003638">
    <property type="protein sequence ID" value="SVA08048.1"/>
    <property type="molecule type" value="Genomic_DNA"/>
</dbReference>
<dbReference type="HAMAP" id="MF_01186">
    <property type="entry name" value="LPS_assembly_LptE"/>
    <property type="match status" value="1"/>
</dbReference>
<reference evidence="5" key="1">
    <citation type="submission" date="2018-05" db="EMBL/GenBank/DDBJ databases">
        <authorList>
            <person name="Lanie J.A."/>
            <person name="Ng W.-L."/>
            <person name="Kazmierczak K.M."/>
            <person name="Andrzejewski T.M."/>
            <person name="Davidsen T.M."/>
            <person name="Wayne K.J."/>
            <person name="Tettelin H."/>
            <person name="Glass J.I."/>
            <person name="Rusch D."/>
            <person name="Podicherti R."/>
            <person name="Tsui H.-C.T."/>
            <person name="Winkler M.E."/>
        </authorList>
    </citation>
    <scope>NUCLEOTIDE SEQUENCE</scope>
</reference>
<name>A0A381SXI2_9ZZZZ</name>
<keyword evidence="1" id="KW-0732">Signal</keyword>
<evidence type="ECO:0000256" key="3">
    <source>
        <dbReference type="ARBA" id="ARBA00023237"/>
    </source>
</evidence>
<evidence type="ECO:0000256" key="4">
    <source>
        <dbReference type="SAM" id="Phobius"/>
    </source>
</evidence>
<keyword evidence="4" id="KW-1133">Transmembrane helix</keyword>
<gene>
    <name evidence="5" type="ORF">METZ01_LOCUS60902</name>
</gene>
<dbReference type="GO" id="GO:0043165">
    <property type="term" value="P:Gram-negative-bacterium-type cell outer membrane assembly"/>
    <property type="evidence" value="ECO:0007669"/>
    <property type="project" value="InterPro"/>
</dbReference>
<organism evidence="5">
    <name type="scientific">marine metagenome</name>
    <dbReference type="NCBI Taxonomy" id="408172"/>
    <lineage>
        <taxon>unclassified sequences</taxon>
        <taxon>metagenomes</taxon>
        <taxon>ecological metagenomes</taxon>
    </lineage>
</organism>
<evidence type="ECO:0000256" key="1">
    <source>
        <dbReference type="ARBA" id="ARBA00022729"/>
    </source>
</evidence>
<dbReference type="InterPro" id="IPR007485">
    <property type="entry name" value="LPS_assembly_LptE"/>
</dbReference>
<dbReference type="Gene3D" id="3.30.160.150">
    <property type="entry name" value="Lipoprotein like domain"/>
    <property type="match status" value="1"/>
</dbReference>
<dbReference type="GO" id="GO:0015920">
    <property type="term" value="P:lipopolysaccharide transport"/>
    <property type="evidence" value="ECO:0007669"/>
    <property type="project" value="TreeGrafter"/>
</dbReference>
<keyword evidence="4" id="KW-0812">Transmembrane</keyword>
<evidence type="ECO:0000256" key="2">
    <source>
        <dbReference type="ARBA" id="ARBA00023136"/>
    </source>
</evidence>
<evidence type="ECO:0000313" key="5">
    <source>
        <dbReference type="EMBL" id="SVA08048.1"/>
    </source>
</evidence>
<evidence type="ECO:0008006" key="6">
    <source>
        <dbReference type="Google" id="ProtNLM"/>
    </source>
</evidence>
<feature type="transmembrane region" description="Helical" evidence="4">
    <location>
        <begin position="35"/>
        <end position="56"/>
    </location>
</feature>
<dbReference type="GO" id="GO:0019867">
    <property type="term" value="C:outer membrane"/>
    <property type="evidence" value="ECO:0007669"/>
    <property type="project" value="InterPro"/>
</dbReference>
<dbReference type="Pfam" id="PF04390">
    <property type="entry name" value="LptE"/>
    <property type="match status" value="1"/>
</dbReference>
<sequence length="203" mass="22630">VAFAIEGYRDPTSIVSSVPAARVEVIKHLCRCYKVVMKTLFCMVGFLLLVGCGFQLRTWDLASAYQSVRIESHVDSSIDRDIRGVFVSSGLVVVDDGEADLHLTIDREDFEQSSDVFTGDGRVAGYRLQLRVTYQVSEANGKTLVSSRTLQEERSLPLNRANVVGSDAEKRLLVEEMRTDIVQRILRTLALLTDQVDKRSDAS</sequence>